<name>A0A2T0TSQ8_9ACTN</name>
<dbReference type="GO" id="GO:0003824">
    <property type="term" value="F:catalytic activity"/>
    <property type="evidence" value="ECO:0007669"/>
    <property type="project" value="UniProtKB-ARBA"/>
</dbReference>
<dbReference type="EMBL" id="PVTG01000008">
    <property type="protein sequence ID" value="PRY48687.1"/>
    <property type="molecule type" value="Genomic_DNA"/>
</dbReference>
<dbReference type="PANTHER" id="PTHR43689:SF8">
    <property type="entry name" value="ALPHA_BETA-HYDROLASES SUPERFAMILY PROTEIN"/>
    <property type="match status" value="1"/>
</dbReference>
<accession>A0A2T0TSQ8</accession>
<evidence type="ECO:0000259" key="1">
    <source>
        <dbReference type="Pfam" id="PF12697"/>
    </source>
</evidence>
<keyword evidence="3" id="KW-1185">Reference proteome</keyword>
<dbReference type="Pfam" id="PF12697">
    <property type="entry name" value="Abhydrolase_6"/>
    <property type="match status" value="1"/>
</dbReference>
<proteinExistence type="predicted"/>
<dbReference type="AlphaFoldDB" id="A0A2T0TSQ8"/>
<dbReference type="InterPro" id="IPR000073">
    <property type="entry name" value="AB_hydrolase_1"/>
</dbReference>
<dbReference type="SUPFAM" id="SSF53474">
    <property type="entry name" value="alpha/beta-Hydrolases"/>
    <property type="match status" value="1"/>
</dbReference>
<protein>
    <submittedName>
        <fullName evidence="2">Pimeloyl-ACP methyl ester carboxylesterase</fullName>
    </submittedName>
</protein>
<feature type="domain" description="AB hydrolase-1" evidence="1">
    <location>
        <begin position="22"/>
        <end position="221"/>
    </location>
</feature>
<gene>
    <name evidence="2" type="ORF">LY71_10865</name>
</gene>
<sequence>MRSRLVPPLGTTGPVRPVIPRLVLVPGLGLDDRSSRRLRRRVAADLVLLPGMGRSAPVPGLDVLAARLRTRLGTGPVVLVGHSQSCQVVAAAAVDPRVAGVVLLGPTTDPRLHSVRRLGTWWLRTALREPWWQLPLVLLQWLSTGPRAMRALWRVAAPDRIDARLRAVGVPVTVVRGTRDRLCPGDWARQVAAAAPRGSLVEVPGAAHMTPQTHPDAVAAVLREALAGATAPGGGRAGGVSP</sequence>
<reference evidence="2 3" key="1">
    <citation type="submission" date="2018-03" db="EMBL/GenBank/DDBJ databases">
        <title>Genomic Encyclopedia of Archaeal and Bacterial Type Strains, Phase II (KMG-II): from individual species to whole genera.</title>
        <authorList>
            <person name="Goeker M."/>
        </authorList>
    </citation>
    <scope>NUCLEOTIDE SEQUENCE [LARGE SCALE GENOMIC DNA]</scope>
    <source>
        <strain evidence="2 3">DSM 45416</strain>
    </source>
</reference>
<dbReference type="OrthoDB" id="9769541at2"/>
<organism evidence="2 3">
    <name type="scientific">Geodermatophilus tzadiensis</name>
    <dbReference type="NCBI Taxonomy" id="1137988"/>
    <lineage>
        <taxon>Bacteria</taxon>
        <taxon>Bacillati</taxon>
        <taxon>Actinomycetota</taxon>
        <taxon>Actinomycetes</taxon>
        <taxon>Geodermatophilales</taxon>
        <taxon>Geodermatophilaceae</taxon>
        <taxon>Geodermatophilus</taxon>
    </lineage>
</organism>
<dbReference type="InterPro" id="IPR029058">
    <property type="entry name" value="AB_hydrolase_fold"/>
</dbReference>
<dbReference type="Proteomes" id="UP000239210">
    <property type="component" value="Unassembled WGS sequence"/>
</dbReference>
<evidence type="ECO:0000313" key="3">
    <source>
        <dbReference type="Proteomes" id="UP000239210"/>
    </source>
</evidence>
<evidence type="ECO:0000313" key="2">
    <source>
        <dbReference type="EMBL" id="PRY48687.1"/>
    </source>
</evidence>
<dbReference type="Gene3D" id="3.40.50.1820">
    <property type="entry name" value="alpha/beta hydrolase"/>
    <property type="match status" value="1"/>
</dbReference>
<dbReference type="PANTHER" id="PTHR43689">
    <property type="entry name" value="HYDROLASE"/>
    <property type="match status" value="1"/>
</dbReference>
<comment type="caution">
    <text evidence="2">The sequence shown here is derived from an EMBL/GenBank/DDBJ whole genome shotgun (WGS) entry which is preliminary data.</text>
</comment>